<dbReference type="AlphaFoldDB" id="A0A1C2I2M1"/>
<reference evidence="1" key="1">
    <citation type="journal article" date="2016" name="Int. J. Mol. Sci.">
        <title>Comparative genomics of the extreme acidophile Acidithiobacillus thiooxidans reveals intraspecific divergence and niche adaptation.</title>
        <authorList>
            <person name="Zhang X."/>
            <person name="Feng X."/>
            <person name="Tao J."/>
            <person name="Ma L."/>
            <person name="Xiao Y."/>
            <person name="Liang Y."/>
            <person name="Liu X."/>
            <person name="Yin H."/>
        </authorList>
    </citation>
    <scope>NUCLEOTIDE SEQUENCE [LARGE SCALE GENOMIC DNA]</scope>
    <source>
        <strain evidence="1">DXS-W</strain>
    </source>
</reference>
<organism evidence="1 2">
    <name type="scientific">Acidithiobacillus thiooxidans</name>
    <name type="common">Thiobacillus thiooxidans</name>
    <dbReference type="NCBI Taxonomy" id="930"/>
    <lineage>
        <taxon>Bacteria</taxon>
        <taxon>Pseudomonadati</taxon>
        <taxon>Pseudomonadota</taxon>
        <taxon>Acidithiobacillia</taxon>
        <taxon>Acidithiobacillales</taxon>
        <taxon>Acidithiobacillaceae</taxon>
        <taxon>Acidithiobacillus</taxon>
    </lineage>
</organism>
<keyword evidence="2" id="KW-1185">Reference proteome</keyword>
<name>A0A1C2I2M1_ACITH</name>
<protein>
    <submittedName>
        <fullName evidence="1">Uncharacterized protein</fullName>
    </submittedName>
</protein>
<evidence type="ECO:0000313" key="2">
    <source>
        <dbReference type="Proteomes" id="UP000095008"/>
    </source>
</evidence>
<sequence>MTGLGNKLWKSPWKSTVLSMYENYRSFLSPIIPAYPQLAGALSNAIKICQTRAYIGFPQAFRPLIIIVVKKKNIIYLVNTIRSIS</sequence>
<dbReference type="EMBL" id="LWRY01000170">
    <property type="protein sequence ID" value="OCX70209.1"/>
    <property type="molecule type" value="Genomic_DNA"/>
</dbReference>
<dbReference type="Proteomes" id="UP000095008">
    <property type="component" value="Unassembled WGS sequence"/>
</dbReference>
<comment type="caution">
    <text evidence="1">The sequence shown here is derived from an EMBL/GenBank/DDBJ whole genome shotgun (WGS) entry which is preliminary data.</text>
</comment>
<gene>
    <name evidence="1" type="ORF">A6M23_14320</name>
</gene>
<accession>A0A1C2I2M1</accession>
<evidence type="ECO:0000313" key="1">
    <source>
        <dbReference type="EMBL" id="OCX70209.1"/>
    </source>
</evidence>
<proteinExistence type="predicted"/>